<dbReference type="STRING" id="177413.SAMN05660859_1546"/>
<dbReference type="AlphaFoldDB" id="A0A1G4RCQ1"/>
<sequence length="238" mass="26008">MAEPMLALEGVTSGYGQIRVLWGMDLVVQPCEIVALVGSNGAGKTTLLRTISGQLAPQAGTIRFNGVPIEGARPDVVLKAGLAHVPEGRRLFRGLTVRDNLMLGAYLRTDRQEIARDLDWVFDLFPILRDRQRQDATTLSGGEQQMCAVGRGIMSRPRLLMIDELSLGLSPRMVEHLSEALLALNRAGQTILLVEQDVMTAFELSHRAYIVESGRVTRSGLSAELARDPTVSEAYLSI</sequence>
<dbReference type="Pfam" id="PF00005">
    <property type="entry name" value="ABC_tran"/>
    <property type="match status" value="1"/>
</dbReference>
<dbReference type="CDD" id="cd03224">
    <property type="entry name" value="ABC_TM1139_LivF_branched"/>
    <property type="match status" value="1"/>
</dbReference>
<organism evidence="7 8">
    <name type="scientific">Ancylobacter rudongensis</name>
    <dbReference type="NCBI Taxonomy" id="177413"/>
    <lineage>
        <taxon>Bacteria</taxon>
        <taxon>Pseudomonadati</taxon>
        <taxon>Pseudomonadota</taxon>
        <taxon>Alphaproteobacteria</taxon>
        <taxon>Hyphomicrobiales</taxon>
        <taxon>Xanthobacteraceae</taxon>
        <taxon>Ancylobacter</taxon>
    </lineage>
</organism>
<keyword evidence="2" id="KW-0813">Transport</keyword>
<dbReference type="Proteomes" id="UP000198889">
    <property type="component" value="Unassembled WGS sequence"/>
</dbReference>
<dbReference type="RefSeq" id="WP_091437557.1">
    <property type="nucleotide sequence ID" value="NZ_FMTP01000002.1"/>
</dbReference>
<comment type="similarity">
    <text evidence="1">Belongs to the ABC transporter superfamily.</text>
</comment>
<name>A0A1G4RCQ1_9HYPH</name>
<feature type="domain" description="ABC transporter" evidence="6">
    <location>
        <begin position="6"/>
        <end position="238"/>
    </location>
</feature>
<keyword evidence="8" id="KW-1185">Reference proteome</keyword>
<dbReference type="PANTHER" id="PTHR43820">
    <property type="entry name" value="HIGH-AFFINITY BRANCHED-CHAIN AMINO ACID TRANSPORT ATP-BINDING PROTEIN LIVF"/>
    <property type="match status" value="1"/>
</dbReference>
<evidence type="ECO:0000256" key="4">
    <source>
        <dbReference type="ARBA" id="ARBA00022840"/>
    </source>
</evidence>
<evidence type="ECO:0000256" key="3">
    <source>
        <dbReference type="ARBA" id="ARBA00022741"/>
    </source>
</evidence>
<evidence type="ECO:0000256" key="1">
    <source>
        <dbReference type="ARBA" id="ARBA00005417"/>
    </source>
</evidence>
<evidence type="ECO:0000313" key="8">
    <source>
        <dbReference type="Proteomes" id="UP000198889"/>
    </source>
</evidence>
<keyword evidence="4 7" id="KW-0067">ATP-binding</keyword>
<dbReference type="GO" id="GO:0016887">
    <property type="term" value="F:ATP hydrolysis activity"/>
    <property type="evidence" value="ECO:0007669"/>
    <property type="project" value="InterPro"/>
</dbReference>
<accession>A0A1G4RCQ1</accession>
<dbReference type="Gene3D" id="3.40.50.300">
    <property type="entry name" value="P-loop containing nucleotide triphosphate hydrolases"/>
    <property type="match status" value="1"/>
</dbReference>
<evidence type="ECO:0000313" key="7">
    <source>
        <dbReference type="EMBL" id="SCW54557.1"/>
    </source>
</evidence>
<dbReference type="InterPro" id="IPR003593">
    <property type="entry name" value="AAA+_ATPase"/>
</dbReference>
<protein>
    <submittedName>
        <fullName evidence="7">Branched-chain amino acid transport system ATP-binding protein</fullName>
    </submittedName>
</protein>
<dbReference type="PANTHER" id="PTHR43820:SF4">
    <property type="entry name" value="HIGH-AFFINITY BRANCHED-CHAIN AMINO ACID TRANSPORT ATP-BINDING PROTEIN LIVF"/>
    <property type="match status" value="1"/>
</dbReference>
<evidence type="ECO:0000256" key="5">
    <source>
        <dbReference type="ARBA" id="ARBA00022970"/>
    </source>
</evidence>
<keyword evidence="3" id="KW-0547">Nucleotide-binding</keyword>
<evidence type="ECO:0000259" key="6">
    <source>
        <dbReference type="PROSITE" id="PS50893"/>
    </source>
</evidence>
<gene>
    <name evidence="7" type="ORF">SAMN05660859_1546</name>
</gene>
<dbReference type="PROSITE" id="PS50893">
    <property type="entry name" value="ABC_TRANSPORTER_2"/>
    <property type="match status" value="1"/>
</dbReference>
<dbReference type="SUPFAM" id="SSF52540">
    <property type="entry name" value="P-loop containing nucleoside triphosphate hydrolases"/>
    <property type="match status" value="1"/>
</dbReference>
<dbReference type="EMBL" id="FMTP01000002">
    <property type="protein sequence ID" value="SCW54557.1"/>
    <property type="molecule type" value="Genomic_DNA"/>
</dbReference>
<evidence type="ECO:0000256" key="2">
    <source>
        <dbReference type="ARBA" id="ARBA00022448"/>
    </source>
</evidence>
<keyword evidence="5" id="KW-0029">Amino-acid transport</keyword>
<dbReference type="InterPro" id="IPR052156">
    <property type="entry name" value="BCAA_Transport_ATP-bd_LivF"/>
</dbReference>
<dbReference type="GO" id="GO:0015658">
    <property type="term" value="F:branched-chain amino acid transmembrane transporter activity"/>
    <property type="evidence" value="ECO:0007669"/>
    <property type="project" value="TreeGrafter"/>
</dbReference>
<dbReference type="InterPro" id="IPR003439">
    <property type="entry name" value="ABC_transporter-like_ATP-bd"/>
</dbReference>
<dbReference type="InterPro" id="IPR027417">
    <property type="entry name" value="P-loop_NTPase"/>
</dbReference>
<proteinExistence type="inferred from homology"/>
<dbReference type="GO" id="GO:0015807">
    <property type="term" value="P:L-amino acid transport"/>
    <property type="evidence" value="ECO:0007669"/>
    <property type="project" value="TreeGrafter"/>
</dbReference>
<reference evidence="8" key="1">
    <citation type="submission" date="2016-10" db="EMBL/GenBank/DDBJ databases">
        <authorList>
            <person name="Varghese N."/>
            <person name="Submissions S."/>
        </authorList>
    </citation>
    <scope>NUCLEOTIDE SEQUENCE [LARGE SCALE GENOMIC DNA]</scope>
    <source>
        <strain evidence="8">CGMCC 1.1761</strain>
    </source>
</reference>
<dbReference type="GO" id="GO:0005524">
    <property type="term" value="F:ATP binding"/>
    <property type="evidence" value="ECO:0007669"/>
    <property type="project" value="UniProtKB-KW"/>
</dbReference>
<dbReference type="SMART" id="SM00382">
    <property type="entry name" value="AAA"/>
    <property type="match status" value="1"/>
</dbReference>